<comment type="caution">
    <text evidence="2">The sequence shown here is derived from an EMBL/GenBank/DDBJ whole genome shotgun (WGS) entry which is preliminary data.</text>
</comment>
<keyword evidence="1" id="KW-1133">Transmembrane helix</keyword>
<organism evidence="2 3">
    <name type="scientific">Clostridium novyi A str. 4552</name>
    <dbReference type="NCBI Taxonomy" id="1444289"/>
    <lineage>
        <taxon>Bacteria</taxon>
        <taxon>Bacillati</taxon>
        <taxon>Bacillota</taxon>
        <taxon>Clostridia</taxon>
        <taxon>Eubacteriales</taxon>
        <taxon>Clostridiaceae</taxon>
        <taxon>Clostridium</taxon>
    </lineage>
</organism>
<dbReference type="PROSITE" id="PS51257">
    <property type="entry name" value="PROKAR_LIPOPROTEIN"/>
    <property type="match status" value="1"/>
</dbReference>
<dbReference type="Proteomes" id="UP000030012">
    <property type="component" value="Unassembled WGS sequence"/>
</dbReference>
<dbReference type="Gene3D" id="3.30.1490.410">
    <property type="entry name" value="Uncharacterised protein PF16224, DUF4883"/>
    <property type="match status" value="1"/>
</dbReference>
<evidence type="ECO:0000313" key="2">
    <source>
        <dbReference type="EMBL" id="KGM95006.1"/>
    </source>
</evidence>
<proteinExistence type="predicted"/>
<dbReference type="InterPro" id="IPR032619">
    <property type="entry name" value="DUF4883"/>
</dbReference>
<dbReference type="RefSeq" id="WP_039255921.1">
    <property type="nucleotide sequence ID" value="NZ_JENJ01000050.1"/>
</dbReference>
<evidence type="ECO:0000256" key="1">
    <source>
        <dbReference type="SAM" id="Phobius"/>
    </source>
</evidence>
<dbReference type="Pfam" id="PF16224">
    <property type="entry name" value="DUF4883"/>
    <property type="match status" value="1"/>
</dbReference>
<dbReference type="CDD" id="cd15786">
    <property type="entry name" value="CPF_1278_like"/>
    <property type="match status" value="1"/>
</dbReference>
<name>A0A0A0I3V7_CLONO</name>
<sequence>MKKGSFIFIILVLMSCLVMCGKTYLTRKKPTNFYYTNLLTKNLNLNEKQQVKILDTNYYKTQDLSDEDIKIIFSFLKELKKPNFVTPSSSFNEKPIYKIFFSFPESSKKYVMNVYSHEYLSVHPWDGDFPMDYISTINIPYRFSIYNVCKSAFFKNQNNIKK</sequence>
<keyword evidence="1" id="KW-0812">Transmembrane</keyword>
<reference evidence="2 3" key="1">
    <citation type="submission" date="2014-01" db="EMBL/GenBank/DDBJ databases">
        <title>Plasmidome dynamics in the species complex Clostridium novyi sensu lato converts strains of independent lineages into distinctly different pathogens.</title>
        <authorList>
            <person name="Skarin H."/>
            <person name="Segerman B."/>
        </authorList>
    </citation>
    <scope>NUCLEOTIDE SEQUENCE [LARGE SCALE GENOMIC DNA]</scope>
    <source>
        <strain evidence="2 3">4552</strain>
    </source>
</reference>
<evidence type="ECO:0008006" key="4">
    <source>
        <dbReference type="Google" id="ProtNLM"/>
    </source>
</evidence>
<accession>A0A0A0I3V7</accession>
<evidence type="ECO:0000313" key="3">
    <source>
        <dbReference type="Proteomes" id="UP000030012"/>
    </source>
</evidence>
<gene>
    <name evidence="2" type="ORF">Z968_10185</name>
</gene>
<protein>
    <recommendedName>
        <fullName evidence="4">Lipoprotein</fullName>
    </recommendedName>
</protein>
<dbReference type="EMBL" id="JENJ01000050">
    <property type="protein sequence ID" value="KGM95006.1"/>
    <property type="molecule type" value="Genomic_DNA"/>
</dbReference>
<dbReference type="OrthoDB" id="1937023at2"/>
<dbReference type="AlphaFoldDB" id="A0A0A0I3V7"/>
<feature type="transmembrane region" description="Helical" evidence="1">
    <location>
        <begin position="6"/>
        <end position="25"/>
    </location>
</feature>
<keyword evidence="1" id="KW-0472">Membrane</keyword>